<reference evidence="1" key="1">
    <citation type="submission" date="2023-08" db="EMBL/GenBank/DDBJ databases">
        <authorList>
            <person name="Chen Y."/>
            <person name="Shah S."/>
            <person name="Dougan E. K."/>
            <person name="Thang M."/>
            <person name="Chan C."/>
        </authorList>
    </citation>
    <scope>NUCLEOTIDE SEQUENCE</scope>
</reference>
<sequence>MTEKELTKGAKRILDESEENTCGFAAFFILDQDGYGKKTKGSSVEVPWHLMSCEGDEVLFQAELPANPLFYLQVSSEENNFFWGQWWLGDSKRSKTNAICDLIPKDCRLIQKSLEGDTVDFECQAEMPFLKNSSTRLVTVKFTTKEQKFVTKVVKAQLKLPKAVWLEWKQHRLRLWRASKVWAGEDKDDDEKKDDKDKKDE</sequence>
<accession>A0AA36MT82</accession>
<dbReference type="EMBL" id="CAUJNA010000514">
    <property type="protein sequence ID" value="CAJ1378107.1"/>
    <property type="molecule type" value="Genomic_DNA"/>
</dbReference>
<dbReference type="Proteomes" id="UP001178507">
    <property type="component" value="Unassembled WGS sequence"/>
</dbReference>
<name>A0AA36MT82_9DINO</name>
<gene>
    <name evidence="1" type="ORF">EVOR1521_LOCUS6739</name>
</gene>
<evidence type="ECO:0000313" key="2">
    <source>
        <dbReference type="Proteomes" id="UP001178507"/>
    </source>
</evidence>
<proteinExistence type="predicted"/>
<keyword evidence="2" id="KW-1185">Reference proteome</keyword>
<protein>
    <submittedName>
        <fullName evidence="1">Uncharacterized protein</fullName>
    </submittedName>
</protein>
<organism evidence="1 2">
    <name type="scientific">Effrenium voratum</name>
    <dbReference type="NCBI Taxonomy" id="2562239"/>
    <lineage>
        <taxon>Eukaryota</taxon>
        <taxon>Sar</taxon>
        <taxon>Alveolata</taxon>
        <taxon>Dinophyceae</taxon>
        <taxon>Suessiales</taxon>
        <taxon>Symbiodiniaceae</taxon>
        <taxon>Effrenium</taxon>
    </lineage>
</organism>
<dbReference type="AlphaFoldDB" id="A0AA36MT82"/>
<evidence type="ECO:0000313" key="1">
    <source>
        <dbReference type="EMBL" id="CAJ1378107.1"/>
    </source>
</evidence>
<comment type="caution">
    <text evidence="1">The sequence shown here is derived from an EMBL/GenBank/DDBJ whole genome shotgun (WGS) entry which is preliminary data.</text>
</comment>